<dbReference type="Proteomes" id="UP000828390">
    <property type="component" value="Unassembled WGS sequence"/>
</dbReference>
<proteinExistence type="predicted"/>
<protein>
    <submittedName>
        <fullName evidence="1">Uncharacterized protein</fullName>
    </submittedName>
</protein>
<sequence length="82" mass="8960">MGIAIRGVRCVTTEGKILDDFLCDATQRPHETMPCNMGPCPTSTIATTTEKIVVTRRLLTYSWSTGGWSQVGGLDHCCFPII</sequence>
<gene>
    <name evidence="1" type="ORF">DPMN_017482</name>
    <name evidence="2" type="ORF">DPMN_017584</name>
</gene>
<dbReference type="Pfam" id="PF19030">
    <property type="entry name" value="TSP1_ADAMTS"/>
    <property type="match status" value="1"/>
</dbReference>
<name>A0A9D4NFA5_DREPO</name>
<evidence type="ECO:0000313" key="1">
    <source>
        <dbReference type="EMBL" id="KAH3893335.1"/>
    </source>
</evidence>
<reference evidence="1" key="2">
    <citation type="submission" date="2020-11" db="EMBL/GenBank/DDBJ databases">
        <authorList>
            <person name="McCartney M.A."/>
            <person name="Auch B."/>
            <person name="Kono T."/>
            <person name="Mallez S."/>
            <person name="Becker A."/>
            <person name="Gohl D.M."/>
            <person name="Silverstein K.A.T."/>
            <person name="Koren S."/>
            <person name="Bechman K.B."/>
            <person name="Herman A."/>
            <person name="Abrahante J.E."/>
            <person name="Garbe J."/>
        </authorList>
    </citation>
    <scope>NUCLEOTIDE SEQUENCE</scope>
    <source>
        <strain evidence="1">Duluth1</strain>
        <tissue evidence="1">Whole animal</tissue>
    </source>
</reference>
<accession>A0A9D4NFA5</accession>
<dbReference type="EMBL" id="JAIWYP010000001">
    <property type="protein sequence ID" value="KAH3893437.1"/>
    <property type="molecule type" value="Genomic_DNA"/>
</dbReference>
<evidence type="ECO:0000313" key="3">
    <source>
        <dbReference type="Proteomes" id="UP000828390"/>
    </source>
</evidence>
<dbReference type="EMBL" id="JAIWYP010000001">
    <property type="protein sequence ID" value="KAH3893335.1"/>
    <property type="molecule type" value="Genomic_DNA"/>
</dbReference>
<evidence type="ECO:0000313" key="2">
    <source>
        <dbReference type="EMBL" id="KAH3893437.1"/>
    </source>
</evidence>
<dbReference type="AlphaFoldDB" id="A0A9D4NFA5"/>
<keyword evidence="3" id="KW-1185">Reference proteome</keyword>
<comment type="caution">
    <text evidence="1">The sequence shown here is derived from an EMBL/GenBank/DDBJ whole genome shotgun (WGS) entry which is preliminary data.</text>
</comment>
<reference evidence="1" key="1">
    <citation type="journal article" date="2019" name="bioRxiv">
        <title>The Genome of the Zebra Mussel, Dreissena polymorpha: A Resource for Invasive Species Research.</title>
        <authorList>
            <person name="McCartney M.A."/>
            <person name="Auch B."/>
            <person name="Kono T."/>
            <person name="Mallez S."/>
            <person name="Zhang Y."/>
            <person name="Obille A."/>
            <person name="Becker A."/>
            <person name="Abrahante J.E."/>
            <person name="Garbe J."/>
            <person name="Badalamenti J.P."/>
            <person name="Herman A."/>
            <person name="Mangelson H."/>
            <person name="Liachko I."/>
            <person name="Sullivan S."/>
            <person name="Sone E.D."/>
            <person name="Koren S."/>
            <person name="Silverstein K.A.T."/>
            <person name="Beckman K.B."/>
            <person name="Gohl D.M."/>
        </authorList>
    </citation>
    <scope>NUCLEOTIDE SEQUENCE</scope>
    <source>
        <strain evidence="1">Duluth1</strain>
        <tissue evidence="1">Whole animal</tissue>
    </source>
</reference>
<organism evidence="1 3">
    <name type="scientific">Dreissena polymorpha</name>
    <name type="common">Zebra mussel</name>
    <name type="synonym">Mytilus polymorpha</name>
    <dbReference type="NCBI Taxonomy" id="45954"/>
    <lineage>
        <taxon>Eukaryota</taxon>
        <taxon>Metazoa</taxon>
        <taxon>Spiralia</taxon>
        <taxon>Lophotrochozoa</taxon>
        <taxon>Mollusca</taxon>
        <taxon>Bivalvia</taxon>
        <taxon>Autobranchia</taxon>
        <taxon>Heteroconchia</taxon>
        <taxon>Euheterodonta</taxon>
        <taxon>Imparidentia</taxon>
        <taxon>Neoheterodontei</taxon>
        <taxon>Myida</taxon>
        <taxon>Dreissenoidea</taxon>
        <taxon>Dreissenidae</taxon>
        <taxon>Dreissena</taxon>
    </lineage>
</organism>